<sequence length="557" mass="62253">MNATEAKTWNKLQKHLDDELANVRIEELNKCDKRSDLLSFNFDQLLVDFSKQKVNSNTMQLLFELGEELNLTNAIKNLASGDKVNTTENRPALHSALRLNPNDSLVLDGDDINRHVQIELARMSKVVDDITTGNWRGYSGKPITDVVNLGVGGSDLGPLLVCEALDEFKEAHSNPVDVHFASTMDGSQVSLLFERLNPETTLFVIVSKSFTTIDTLSNAASAKAWLLNAFQDESIIIKQHFIGISVSESKMEKWGIHPEHQLKLWDWVGGRFSLWSAVGLTIALKIGMANFRRLLNGANKLDQHFFSTDINQNIPVILGLLGIWNTNFLNIKAQAILPYDARLKYFPDYLTQLEMESNGKSVTLQGERISFDTCPILWGEVGPNAQHAFYQLLHQGTRKVACDFIAPVNRFSTITSEHEKSLHNQHLLTIANCFAQSRALMVGGSSAVDGGGSSELKNHKFYPGDQSSTTILIPELTPYSLGQLIALYEHKVFVMATIWGINPFDQWGVELGKLMANDTLRELNLDSMTMCFDASTNYLMNYVKSNFATFKGVEEDK</sequence>
<comment type="pathway">
    <text evidence="1 7 8">Carbohydrate degradation; glycolysis; D-glyceraldehyde 3-phosphate and glycerone phosphate from D-glucose: step 2/4.</text>
</comment>
<feature type="active site" evidence="7">
    <location>
        <position position="387"/>
    </location>
</feature>
<protein>
    <recommendedName>
        <fullName evidence="7">Glucose-6-phosphate isomerase</fullName>
        <shortName evidence="7">GPI</shortName>
        <ecNumber evidence="7">5.3.1.9</ecNumber>
    </recommendedName>
    <alternativeName>
        <fullName evidence="7">Phosphoglucose isomerase</fullName>
        <shortName evidence="7">PGI</shortName>
    </alternativeName>
    <alternativeName>
        <fullName evidence="7">Phosphohexose isomerase</fullName>
        <shortName evidence="7">PHI</shortName>
    </alternativeName>
</protein>
<comment type="pathway">
    <text evidence="7">Carbohydrate biosynthesis; gluconeogenesis.</text>
</comment>
<comment type="subcellular location">
    <subcellularLocation>
        <location evidence="7">Cytoplasm</location>
    </subcellularLocation>
</comment>
<dbReference type="EMBL" id="VIKS01000018">
    <property type="protein sequence ID" value="TQV80228.1"/>
    <property type="molecule type" value="Genomic_DNA"/>
</dbReference>
<dbReference type="CDD" id="cd05015">
    <property type="entry name" value="SIS_PGI_1"/>
    <property type="match status" value="1"/>
</dbReference>
<dbReference type="CDD" id="cd05016">
    <property type="entry name" value="SIS_PGI_2"/>
    <property type="match status" value="1"/>
</dbReference>
<dbReference type="RefSeq" id="WP_142935317.1">
    <property type="nucleotide sequence ID" value="NZ_ML660174.1"/>
</dbReference>
<dbReference type="GO" id="GO:0006096">
    <property type="term" value="P:glycolytic process"/>
    <property type="evidence" value="ECO:0007669"/>
    <property type="project" value="UniProtKB-UniRule"/>
</dbReference>
<evidence type="ECO:0000256" key="5">
    <source>
        <dbReference type="ARBA" id="ARBA00023235"/>
    </source>
</evidence>
<evidence type="ECO:0000256" key="1">
    <source>
        <dbReference type="ARBA" id="ARBA00004926"/>
    </source>
</evidence>
<dbReference type="InterPro" id="IPR023096">
    <property type="entry name" value="G6P_Isomerase_C"/>
</dbReference>
<dbReference type="GO" id="GO:0097367">
    <property type="term" value="F:carbohydrate derivative binding"/>
    <property type="evidence" value="ECO:0007669"/>
    <property type="project" value="InterPro"/>
</dbReference>
<feature type="active site" evidence="7">
    <location>
        <position position="513"/>
    </location>
</feature>
<reference evidence="9 10" key="1">
    <citation type="submission" date="2019-07" db="EMBL/GenBank/DDBJ databases">
        <title>Draft genome for Aliikangiella sp. M105.</title>
        <authorList>
            <person name="Wang G."/>
        </authorList>
    </citation>
    <scope>NUCLEOTIDE SEQUENCE [LARGE SCALE GENOMIC DNA]</scope>
    <source>
        <strain evidence="9 10">M105</strain>
    </source>
</reference>
<dbReference type="InterPro" id="IPR035476">
    <property type="entry name" value="SIS_PGI_1"/>
</dbReference>
<dbReference type="GO" id="GO:0048029">
    <property type="term" value="F:monosaccharide binding"/>
    <property type="evidence" value="ECO:0007669"/>
    <property type="project" value="TreeGrafter"/>
</dbReference>
<dbReference type="InterPro" id="IPR046348">
    <property type="entry name" value="SIS_dom_sf"/>
</dbReference>
<dbReference type="Proteomes" id="UP000315439">
    <property type="component" value="Unassembled WGS sequence"/>
</dbReference>
<dbReference type="OrthoDB" id="140919at2"/>
<keyword evidence="5 7" id="KW-0413">Isomerase</keyword>
<evidence type="ECO:0000313" key="9">
    <source>
        <dbReference type="EMBL" id="TQV80228.1"/>
    </source>
</evidence>
<organism evidence="9 10">
    <name type="scientific">Aliikangiella coralliicola</name>
    <dbReference type="NCBI Taxonomy" id="2592383"/>
    <lineage>
        <taxon>Bacteria</taxon>
        <taxon>Pseudomonadati</taxon>
        <taxon>Pseudomonadota</taxon>
        <taxon>Gammaproteobacteria</taxon>
        <taxon>Oceanospirillales</taxon>
        <taxon>Pleioneaceae</taxon>
        <taxon>Aliikangiella</taxon>
    </lineage>
</organism>
<evidence type="ECO:0000256" key="2">
    <source>
        <dbReference type="ARBA" id="ARBA00006604"/>
    </source>
</evidence>
<dbReference type="InterPro" id="IPR018189">
    <property type="entry name" value="Phosphoglucose_isomerase_CS"/>
</dbReference>
<keyword evidence="4 7" id="KW-0324">Glycolysis</keyword>
<dbReference type="HAMAP" id="MF_00473">
    <property type="entry name" value="G6P_isomerase"/>
    <property type="match status" value="1"/>
</dbReference>
<dbReference type="AlphaFoldDB" id="A0A545TSN4"/>
<dbReference type="PROSITE" id="PS00765">
    <property type="entry name" value="P_GLUCOSE_ISOMERASE_1"/>
    <property type="match status" value="1"/>
</dbReference>
<dbReference type="NCBIfam" id="NF001211">
    <property type="entry name" value="PRK00179.1"/>
    <property type="match status" value="1"/>
</dbReference>
<comment type="caution">
    <text evidence="9">The sequence shown here is derived from an EMBL/GenBank/DDBJ whole genome shotgun (WGS) entry which is preliminary data.</text>
</comment>
<dbReference type="Gene3D" id="1.10.1390.10">
    <property type="match status" value="1"/>
</dbReference>
<dbReference type="InterPro" id="IPR035482">
    <property type="entry name" value="SIS_PGI_2"/>
</dbReference>
<dbReference type="PRINTS" id="PR00662">
    <property type="entry name" value="G6PISOMERASE"/>
</dbReference>
<evidence type="ECO:0000256" key="7">
    <source>
        <dbReference type="HAMAP-Rule" id="MF_00473"/>
    </source>
</evidence>
<comment type="similarity">
    <text evidence="2 7 8">Belongs to the GPI family.</text>
</comment>
<dbReference type="PANTHER" id="PTHR11469">
    <property type="entry name" value="GLUCOSE-6-PHOSPHATE ISOMERASE"/>
    <property type="match status" value="1"/>
</dbReference>
<feature type="active site" description="Proton donor" evidence="7">
    <location>
        <position position="356"/>
    </location>
</feature>
<evidence type="ECO:0000313" key="10">
    <source>
        <dbReference type="Proteomes" id="UP000315439"/>
    </source>
</evidence>
<dbReference type="PANTHER" id="PTHR11469:SF1">
    <property type="entry name" value="GLUCOSE-6-PHOSPHATE ISOMERASE"/>
    <property type="match status" value="1"/>
</dbReference>
<dbReference type="SUPFAM" id="SSF53697">
    <property type="entry name" value="SIS domain"/>
    <property type="match status" value="1"/>
</dbReference>
<dbReference type="GO" id="GO:0006094">
    <property type="term" value="P:gluconeogenesis"/>
    <property type="evidence" value="ECO:0007669"/>
    <property type="project" value="UniProtKB-UniRule"/>
</dbReference>
<comment type="function">
    <text evidence="7">Catalyzes the reversible isomerization of glucose-6-phosphate to fructose-6-phosphate.</text>
</comment>
<dbReference type="GO" id="GO:0005829">
    <property type="term" value="C:cytosol"/>
    <property type="evidence" value="ECO:0007669"/>
    <property type="project" value="TreeGrafter"/>
</dbReference>
<evidence type="ECO:0000256" key="8">
    <source>
        <dbReference type="RuleBase" id="RU000612"/>
    </source>
</evidence>
<dbReference type="Gene3D" id="3.40.50.10490">
    <property type="entry name" value="Glucose-6-phosphate isomerase like protein, domain 1"/>
    <property type="match status" value="2"/>
</dbReference>
<evidence type="ECO:0000256" key="4">
    <source>
        <dbReference type="ARBA" id="ARBA00023152"/>
    </source>
</evidence>
<dbReference type="GO" id="GO:0004347">
    <property type="term" value="F:glucose-6-phosphate isomerase activity"/>
    <property type="evidence" value="ECO:0007669"/>
    <property type="project" value="UniProtKB-UniRule"/>
</dbReference>
<dbReference type="PROSITE" id="PS51463">
    <property type="entry name" value="P_GLUCOSE_ISOMERASE_3"/>
    <property type="match status" value="1"/>
</dbReference>
<dbReference type="UniPathway" id="UPA00138"/>
<evidence type="ECO:0000256" key="6">
    <source>
        <dbReference type="ARBA" id="ARBA00029321"/>
    </source>
</evidence>
<accession>A0A545TSN4</accession>
<gene>
    <name evidence="7" type="primary">pgi</name>
    <name evidence="9" type="ORF">FLL46_26275</name>
</gene>
<keyword evidence="10" id="KW-1185">Reference proteome</keyword>
<dbReference type="GO" id="GO:0051156">
    <property type="term" value="P:glucose 6-phosphate metabolic process"/>
    <property type="evidence" value="ECO:0007669"/>
    <property type="project" value="TreeGrafter"/>
</dbReference>
<evidence type="ECO:0000256" key="3">
    <source>
        <dbReference type="ARBA" id="ARBA00022432"/>
    </source>
</evidence>
<dbReference type="EC" id="5.3.1.9" evidence="7"/>
<proteinExistence type="inferred from homology"/>
<dbReference type="Pfam" id="PF00342">
    <property type="entry name" value="PGI"/>
    <property type="match status" value="1"/>
</dbReference>
<dbReference type="PROSITE" id="PS00174">
    <property type="entry name" value="P_GLUCOSE_ISOMERASE_2"/>
    <property type="match status" value="1"/>
</dbReference>
<comment type="catalytic activity">
    <reaction evidence="6 7 8">
        <text>alpha-D-glucose 6-phosphate = beta-D-fructose 6-phosphate</text>
        <dbReference type="Rhea" id="RHEA:11816"/>
        <dbReference type="ChEBI" id="CHEBI:57634"/>
        <dbReference type="ChEBI" id="CHEBI:58225"/>
        <dbReference type="EC" id="5.3.1.9"/>
    </reaction>
</comment>
<keyword evidence="7" id="KW-0963">Cytoplasm</keyword>
<dbReference type="InterPro" id="IPR001672">
    <property type="entry name" value="G6P_Isomerase"/>
</dbReference>
<dbReference type="UniPathway" id="UPA00109">
    <property type="reaction ID" value="UER00181"/>
</dbReference>
<name>A0A545TSN4_9GAMM</name>
<keyword evidence="3 7" id="KW-0312">Gluconeogenesis</keyword>